<dbReference type="EMBL" id="LNQB01000102">
    <property type="protein sequence ID" value="OAP34220.1"/>
    <property type="molecule type" value="Genomic_DNA"/>
</dbReference>
<feature type="compositionally biased region" description="Basic and acidic residues" evidence="1">
    <location>
        <begin position="16"/>
        <end position="25"/>
    </location>
</feature>
<accession>A0A178XG47</accession>
<dbReference type="Pfam" id="PF13770">
    <property type="entry name" value="DUF4169"/>
    <property type="match status" value="1"/>
</dbReference>
<feature type="compositionally biased region" description="Basic and acidic residues" evidence="1">
    <location>
        <begin position="34"/>
        <end position="59"/>
    </location>
</feature>
<organism evidence="2 3">
    <name type="scientific">Sinorhizobium saheli</name>
    <dbReference type="NCBI Taxonomy" id="36856"/>
    <lineage>
        <taxon>Bacteria</taxon>
        <taxon>Pseudomonadati</taxon>
        <taxon>Pseudomonadota</taxon>
        <taxon>Alphaproteobacteria</taxon>
        <taxon>Hyphomicrobiales</taxon>
        <taxon>Rhizobiaceae</taxon>
        <taxon>Sinorhizobium/Ensifer group</taxon>
        <taxon>Sinorhizobium</taxon>
    </lineage>
</organism>
<evidence type="ECO:0000313" key="3">
    <source>
        <dbReference type="Proteomes" id="UP000078507"/>
    </source>
</evidence>
<evidence type="ECO:0000256" key="1">
    <source>
        <dbReference type="SAM" id="MobiDB-lite"/>
    </source>
</evidence>
<reference evidence="2 3" key="1">
    <citation type="submission" date="2015-11" db="EMBL/GenBank/DDBJ databases">
        <title>Ensifer anhuiense sp. nov., an effective nitrogen fixation bacterium with Glycine soja.</title>
        <authorList>
            <person name="Yan H."/>
            <person name="Chen W."/>
        </authorList>
    </citation>
    <scope>NUCLEOTIDE SEQUENCE [LARGE SCALE GENOMIC DNA]</scope>
    <source>
        <strain evidence="2 3">LMG 7837</strain>
    </source>
</reference>
<dbReference type="RefSeq" id="WP_066879454.1">
    <property type="nucleotide sequence ID" value="NZ_LNQB01000102.1"/>
</dbReference>
<dbReference type="AlphaFoldDB" id="A0A178XG47"/>
<protein>
    <submittedName>
        <fullName evidence="2">Uncharacterized protein</fullName>
    </submittedName>
</protein>
<gene>
    <name evidence="2" type="ORF">ATB98_23135</name>
</gene>
<dbReference type="Proteomes" id="UP000078507">
    <property type="component" value="Unassembled WGS sequence"/>
</dbReference>
<evidence type="ECO:0000313" key="2">
    <source>
        <dbReference type="EMBL" id="OAP34220.1"/>
    </source>
</evidence>
<dbReference type="InterPro" id="IPR025227">
    <property type="entry name" value="DUF4169"/>
</dbReference>
<feature type="region of interest" description="Disordered" evidence="1">
    <location>
        <begin position="1"/>
        <end position="75"/>
    </location>
</feature>
<proteinExistence type="predicted"/>
<sequence length="75" mass="8568">MAAEVVNLRQFRKRQARSEKEKQAEQNRVSFGRGKAEKTLTKALNEKAVKTLDQGRLEQPRSVASDEDSPDRKEP</sequence>
<keyword evidence="3" id="KW-1185">Reference proteome</keyword>
<name>A0A178XG47_SINSA</name>
<dbReference type="STRING" id="36856.ATB98_23135"/>
<comment type="caution">
    <text evidence="2">The sequence shown here is derived from an EMBL/GenBank/DDBJ whole genome shotgun (WGS) entry which is preliminary data.</text>
</comment>
<dbReference type="OrthoDB" id="7173889at2"/>